<dbReference type="GO" id="GO:0005385">
    <property type="term" value="F:zinc ion transmembrane transporter activity"/>
    <property type="evidence" value="ECO:0007669"/>
    <property type="project" value="TreeGrafter"/>
</dbReference>
<evidence type="ECO:0000256" key="7">
    <source>
        <dbReference type="ARBA" id="ARBA00023065"/>
    </source>
</evidence>
<gene>
    <name evidence="12" type="ORF">ATO12_10635</name>
</gene>
<evidence type="ECO:0000256" key="1">
    <source>
        <dbReference type="ARBA" id="ARBA00004141"/>
    </source>
</evidence>
<feature type="transmembrane region" description="Helical" evidence="9">
    <location>
        <begin position="181"/>
        <end position="204"/>
    </location>
</feature>
<dbReference type="NCBIfam" id="TIGR01297">
    <property type="entry name" value="CDF"/>
    <property type="match status" value="1"/>
</dbReference>
<dbReference type="AlphaFoldDB" id="A0A023BYL5"/>
<evidence type="ECO:0000256" key="3">
    <source>
        <dbReference type="ARBA" id="ARBA00022448"/>
    </source>
</evidence>
<dbReference type="EMBL" id="AQRA01000002">
    <property type="protein sequence ID" value="EZH75172.1"/>
    <property type="molecule type" value="Genomic_DNA"/>
</dbReference>
<evidence type="ECO:0000256" key="9">
    <source>
        <dbReference type="SAM" id="Phobius"/>
    </source>
</evidence>
<feature type="transmembrane region" description="Helical" evidence="9">
    <location>
        <begin position="51"/>
        <end position="67"/>
    </location>
</feature>
<name>A0A023BYL5_9FLAO</name>
<keyword evidence="5" id="KW-0862">Zinc</keyword>
<dbReference type="GO" id="GO:0005886">
    <property type="term" value="C:plasma membrane"/>
    <property type="evidence" value="ECO:0007669"/>
    <property type="project" value="TreeGrafter"/>
</dbReference>
<evidence type="ECO:0000256" key="4">
    <source>
        <dbReference type="ARBA" id="ARBA00022692"/>
    </source>
</evidence>
<evidence type="ECO:0000256" key="6">
    <source>
        <dbReference type="ARBA" id="ARBA00022989"/>
    </source>
</evidence>
<comment type="caution">
    <text evidence="12">The sequence shown here is derived from an EMBL/GenBank/DDBJ whole genome shotgun (WGS) entry which is preliminary data.</text>
</comment>
<dbReference type="RefSeq" id="WP_034240342.1">
    <property type="nucleotide sequence ID" value="NZ_AQRA01000002.1"/>
</dbReference>
<dbReference type="Gene3D" id="3.30.70.1350">
    <property type="entry name" value="Cation efflux protein, cytoplasmic domain"/>
    <property type="match status" value="1"/>
</dbReference>
<dbReference type="InterPro" id="IPR036837">
    <property type="entry name" value="Cation_efflux_CTD_sf"/>
</dbReference>
<dbReference type="InterPro" id="IPR002524">
    <property type="entry name" value="Cation_efflux"/>
</dbReference>
<evidence type="ECO:0000259" key="11">
    <source>
        <dbReference type="Pfam" id="PF16916"/>
    </source>
</evidence>
<dbReference type="InterPro" id="IPR027470">
    <property type="entry name" value="Cation_efflux_CTD"/>
</dbReference>
<evidence type="ECO:0000259" key="10">
    <source>
        <dbReference type="Pfam" id="PF01545"/>
    </source>
</evidence>
<dbReference type="SUPFAM" id="SSF160240">
    <property type="entry name" value="Cation efflux protein cytoplasmic domain-like"/>
    <property type="match status" value="1"/>
</dbReference>
<dbReference type="Gene3D" id="1.20.1510.10">
    <property type="entry name" value="Cation efflux protein transmembrane domain"/>
    <property type="match status" value="1"/>
</dbReference>
<keyword evidence="4 9" id="KW-0812">Transmembrane</keyword>
<dbReference type="Pfam" id="PF16916">
    <property type="entry name" value="ZT_dimer"/>
    <property type="match status" value="1"/>
</dbReference>
<sequence length="305" mass="34364">MVKIHAHNHSYSHDKLTGRNLLFSILLNIAITAAQVAGGLISGSLSLLSDALHNFSDVLSLIVSFFANRLAKRKASIKRTFGFKRAEIMAAFINAISLVIIAFILVFEAIERLLNPQEISARVVIILSVVAIFGNGLSVLLLRRDSKVNMNMRSAYLHLVTDLMASFAVLIGGLLMKFYKLFWVDSLLTFVIAIYLIIVGYDLLKKSFKVLMLYTPDTIELKEIVRIINALPKVKSIHHIHVWQLNEDETHLEAHVDFDSDILVSEFGETLSTIENILYKEFKINHVTLQPEYGNKDSKDIIVQD</sequence>
<dbReference type="SUPFAM" id="SSF161111">
    <property type="entry name" value="Cation efflux protein transmembrane domain-like"/>
    <property type="match status" value="1"/>
</dbReference>
<proteinExistence type="inferred from homology"/>
<evidence type="ECO:0000256" key="8">
    <source>
        <dbReference type="ARBA" id="ARBA00023136"/>
    </source>
</evidence>
<keyword evidence="6 9" id="KW-1133">Transmembrane helix</keyword>
<keyword evidence="5" id="KW-0864">Zinc transport</keyword>
<evidence type="ECO:0000256" key="5">
    <source>
        <dbReference type="ARBA" id="ARBA00022906"/>
    </source>
</evidence>
<dbReference type="eggNOG" id="COG1230">
    <property type="taxonomic scope" value="Bacteria"/>
</dbReference>
<dbReference type="STRING" id="1317122.ATO12_10635"/>
<feature type="transmembrane region" description="Helical" evidence="9">
    <location>
        <begin position="119"/>
        <end position="142"/>
    </location>
</feature>
<dbReference type="Pfam" id="PF01545">
    <property type="entry name" value="Cation_efflux"/>
    <property type="match status" value="1"/>
</dbReference>
<evidence type="ECO:0000256" key="2">
    <source>
        <dbReference type="ARBA" id="ARBA00008873"/>
    </source>
</evidence>
<keyword evidence="13" id="KW-1185">Reference proteome</keyword>
<feature type="transmembrane region" description="Helical" evidence="9">
    <location>
        <begin position="154"/>
        <end position="175"/>
    </location>
</feature>
<feature type="domain" description="Cation efflux protein cytoplasmic" evidence="11">
    <location>
        <begin position="216"/>
        <end position="292"/>
    </location>
</feature>
<dbReference type="Proteomes" id="UP000023541">
    <property type="component" value="Unassembled WGS sequence"/>
</dbReference>
<dbReference type="PANTHER" id="PTHR11562">
    <property type="entry name" value="CATION EFFLUX PROTEIN/ ZINC TRANSPORTER"/>
    <property type="match status" value="1"/>
</dbReference>
<accession>A0A023BYL5</accession>
<evidence type="ECO:0000313" key="12">
    <source>
        <dbReference type="EMBL" id="EZH75172.1"/>
    </source>
</evidence>
<protein>
    <submittedName>
        <fullName evidence="12">Cobalt transporter</fullName>
    </submittedName>
</protein>
<reference evidence="12 13" key="1">
    <citation type="submission" date="2014-04" db="EMBL/GenBank/DDBJ databases">
        <title>Aquimarina sp. 22II-S11-z7 Genome Sequencing.</title>
        <authorList>
            <person name="Lai Q."/>
        </authorList>
    </citation>
    <scope>NUCLEOTIDE SEQUENCE [LARGE SCALE GENOMIC DNA]</scope>
    <source>
        <strain evidence="12 13">22II-S11-z7</strain>
    </source>
</reference>
<dbReference type="OrthoDB" id="9809646at2"/>
<comment type="similarity">
    <text evidence="2">Belongs to the cation diffusion facilitator (CDF) transporter (TC 2.A.4) family. SLC30A subfamily.</text>
</comment>
<comment type="subcellular location">
    <subcellularLocation>
        <location evidence="1">Membrane</location>
        <topology evidence="1">Multi-pass membrane protein</topology>
    </subcellularLocation>
</comment>
<keyword evidence="7" id="KW-0406">Ion transport</keyword>
<evidence type="ECO:0000313" key="13">
    <source>
        <dbReference type="Proteomes" id="UP000023541"/>
    </source>
</evidence>
<feature type="domain" description="Cation efflux protein transmembrane" evidence="10">
    <location>
        <begin position="21"/>
        <end position="212"/>
    </location>
</feature>
<feature type="transmembrane region" description="Helical" evidence="9">
    <location>
        <begin position="88"/>
        <end position="107"/>
    </location>
</feature>
<keyword evidence="8 9" id="KW-0472">Membrane</keyword>
<dbReference type="InterPro" id="IPR050681">
    <property type="entry name" value="CDF/SLC30A"/>
</dbReference>
<dbReference type="InterPro" id="IPR058533">
    <property type="entry name" value="Cation_efflux_TM"/>
</dbReference>
<dbReference type="InterPro" id="IPR027469">
    <property type="entry name" value="Cation_efflux_TMD_sf"/>
</dbReference>
<organism evidence="12 13">
    <name type="scientific">Aquimarina atlantica</name>
    <dbReference type="NCBI Taxonomy" id="1317122"/>
    <lineage>
        <taxon>Bacteria</taxon>
        <taxon>Pseudomonadati</taxon>
        <taxon>Bacteroidota</taxon>
        <taxon>Flavobacteriia</taxon>
        <taxon>Flavobacteriales</taxon>
        <taxon>Flavobacteriaceae</taxon>
        <taxon>Aquimarina</taxon>
    </lineage>
</organism>
<dbReference type="PANTHER" id="PTHR11562:SF17">
    <property type="entry name" value="RE54080P-RELATED"/>
    <property type="match status" value="1"/>
</dbReference>
<feature type="transmembrane region" description="Helical" evidence="9">
    <location>
        <begin position="21"/>
        <end position="45"/>
    </location>
</feature>
<keyword evidence="3" id="KW-0813">Transport</keyword>